<reference evidence="1 2" key="1">
    <citation type="submission" date="2018-08" db="EMBL/GenBank/DDBJ databases">
        <title>Actinomadura jelena sp. nov., a novel Actinomycete isolated from soil in Chad.</title>
        <authorList>
            <person name="Shi L."/>
        </authorList>
    </citation>
    <scope>NUCLEOTIDE SEQUENCE [LARGE SCALE GENOMIC DNA]</scope>
    <source>
        <strain evidence="1 2">NEAU-G17</strain>
    </source>
</reference>
<protein>
    <submittedName>
        <fullName evidence="1">Uncharacterized protein</fullName>
    </submittedName>
</protein>
<organism evidence="1 2">
    <name type="scientific">Actinomadura logoneensis</name>
    <dbReference type="NCBI Taxonomy" id="2293572"/>
    <lineage>
        <taxon>Bacteria</taxon>
        <taxon>Bacillati</taxon>
        <taxon>Actinomycetota</taxon>
        <taxon>Actinomycetes</taxon>
        <taxon>Streptosporangiales</taxon>
        <taxon>Thermomonosporaceae</taxon>
        <taxon>Actinomadura</taxon>
    </lineage>
</organism>
<sequence length="69" mass="7931">MPRRRTPHHPPTRCPTGKVRFRDRIAAGLALATIQRQGRQDRDKAETRAYRCPTCAGWHLTSQLPRVGR</sequence>
<proteinExistence type="predicted"/>
<accession>A0A372JCA4</accession>
<comment type="caution">
    <text evidence="1">The sequence shown here is derived from an EMBL/GenBank/DDBJ whole genome shotgun (WGS) entry which is preliminary data.</text>
</comment>
<gene>
    <name evidence="1" type="ORF">DZF91_32740</name>
</gene>
<dbReference type="Proteomes" id="UP000261811">
    <property type="component" value="Unassembled WGS sequence"/>
</dbReference>
<dbReference type="AlphaFoldDB" id="A0A372JCA4"/>
<evidence type="ECO:0000313" key="2">
    <source>
        <dbReference type="Proteomes" id="UP000261811"/>
    </source>
</evidence>
<name>A0A372JCA4_9ACTN</name>
<keyword evidence="2" id="KW-1185">Reference proteome</keyword>
<dbReference type="EMBL" id="QURH01000966">
    <property type="protein sequence ID" value="RFU37464.1"/>
    <property type="molecule type" value="Genomic_DNA"/>
</dbReference>
<evidence type="ECO:0000313" key="1">
    <source>
        <dbReference type="EMBL" id="RFU37464.1"/>
    </source>
</evidence>
<dbReference type="OrthoDB" id="3232804at2"/>
<dbReference type="RefSeq" id="WP_117360922.1">
    <property type="nucleotide sequence ID" value="NZ_QURH01000966.1"/>
</dbReference>